<dbReference type="PROSITE" id="PS51257">
    <property type="entry name" value="PROKAR_LIPOPROTEIN"/>
    <property type="match status" value="1"/>
</dbReference>
<keyword evidence="1" id="KW-0812">Transmembrane</keyword>
<proteinExistence type="predicted"/>
<evidence type="ECO:0000256" key="2">
    <source>
        <dbReference type="SAM" id="SignalP"/>
    </source>
</evidence>
<feature type="chain" id="PRO_5018011492" evidence="2">
    <location>
        <begin position="31"/>
        <end position="117"/>
    </location>
</feature>
<gene>
    <name evidence="3" type="ORF">BpHYR1_031977</name>
</gene>
<evidence type="ECO:0000313" key="4">
    <source>
        <dbReference type="Proteomes" id="UP000276133"/>
    </source>
</evidence>
<keyword evidence="1" id="KW-1133">Transmembrane helix</keyword>
<feature type="signal peptide" evidence="2">
    <location>
        <begin position="1"/>
        <end position="30"/>
    </location>
</feature>
<organism evidence="3 4">
    <name type="scientific">Brachionus plicatilis</name>
    <name type="common">Marine rotifer</name>
    <name type="synonym">Brachionus muelleri</name>
    <dbReference type="NCBI Taxonomy" id="10195"/>
    <lineage>
        <taxon>Eukaryota</taxon>
        <taxon>Metazoa</taxon>
        <taxon>Spiralia</taxon>
        <taxon>Gnathifera</taxon>
        <taxon>Rotifera</taxon>
        <taxon>Eurotatoria</taxon>
        <taxon>Monogononta</taxon>
        <taxon>Pseudotrocha</taxon>
        <taxon>Ploima</taxon>
        <taxon>Brachionidae</taxon>
        <taxon>Brachionus</taxon>
    </lineage>
</organism>
<name>A0A3M7PGP4_BRAPC</name>
<evidence type="ECO:0000313" key="3">
    <source>
        <dbReference type="EMBL" id="RMZ98209.1"/>
    </source>
</evidence>
<reference evidence="3 4" key="1">
    <citation type="journal article" date="2018" name="Sci. Rep.">
        <title>Genomic signatures of local adaptation to the degree of environmental predictability in rotifers.</title>
        <authorList>
            <person name="Franch-Gras L."/>
            <person name="Hahn C."/>
            <person name="Garcia-Roger E.M."/>
            <person name="Carmona M.J."/>
            <person name="Serra M."/>
            <person name="Gomez A."/>
        </authorList>
    </citation>
    <scope>NUCLEOTIDE SEQUENCE [LARGE SCALE GENOMIC DNA]</scope>
    <source>
        <strain evidence="3">HYR1</strain>
    </source>
</reference>
<dbReference type="Proteomes" id="UP000276133">
    <property type="component" value="Unassembled WGS sequence"/>
</dbReference>
<keyword evidence="1" id="KW-0472">Membrane</keyword>
<evidence type="ECO:0000256" key="1">
    <source>
        <dbReference type="SAM" id="Phobius"/>
    </source>
</evidence>
<keyword evidence="2" id="KW-0732">Signal</keyword>
<protein>
    <submittedName>
        <fullName evidence="3">Uncharacterized protein</fullName>
    </submittedName>
</protein>
<accession>A0A3M7PGP4</accession>
<comment type="caution">
    <text evidence="3">The sequence shown here is derived from an EMBL/GenBank/DDBJ whole genome shotgun (WGS) entry which is preliminary data.</text>
</comment>
<dbReference type="AlphaFoldDB" id="A0A3M7PGP4"/>
<dbReference type="EMBL" id="REGN01010906">
    <property type="protein sequence ID" value="RMZ98209.1"/>
    <property type="molecule type" value="Genomic_DNA"/>
</dbReference>
<keyword evidence="4" id="KW-1185">Reference proteome</keyword>
<feature type="transmembrane region" description="Helical" evidence="1">
    <location>
        <begin position="98"/>
        <end position="116"/>
    </location>
</feature>
<sequence length="117" mass="13330">MRDKIRKSWTNRALLTIKTLFLPLLSFVFGCDTSCDGAGCSNESHNCSDDILSKIKTDLPVWPGVISICHEFLVSTNIQCACRNENFARKFIRLKIKLLFLTHISFFVYFAASVVYD</sequence>